<organism evidence="3 4">
    <name type="scientific">Proteus hauseri ATCC 700826</name>
    <dbReference type="NCBI Taxonomy" id="1354271"/>
    <lineage>
        <taxon>Bacteria</taxon>
        <taxon>Pseudomonadati</taxon>
        <taxon>Pseudomonadota</taxon>
        <taxon>Gammaproteobacteria</taxon>
        <taxon>Enterobacterales</taxon>
        <taxon>Morganellaceae</taxon>
        <taxon>Proteus</taxon>
    </lineage>
</organism>
<keyword evidence="4" id="KW-1185">Reference proteome</keyword>
<dbReference type="Proteomes" id="UP000078250">
    <property type="component" value="Unassembled WGS sequence"/>
</dbReference>
<gene>
    <name evidence="3" type="ORF">M997_0263</name>
</gene>
<comment type="caution">
    <text evidence="3">The sequence shown here is derived from an EMBL/GenBank/DDBJ whole genome shotgun (WGS) entry which is preliminary data.</text>
</comment>
<feature type="region of interest" description="Disordered" evidence="1">
    <location>
        <begin position="179"/>
        <end position="198"/>
    </location>
</feature>
<name>A0AAJ3HVH6_PROHU</name>
<evidence type="ECO:0000256" key="2">
    <source>
        <dbReference type="SAM" id="Phobius"/>
    </source>
</evidence>
<feature type="transmembrane region" description="Helical" evidence="2">
    <location>
        <begin position="21"/>
        <end position="41"/>
    </location>
</feature>
<keyword evidence="2" id="KW-0812">Transmembrane</keyword>
<keyword evidence="2" id="KW-0472">Membrane</keyword>
<protein>
    <submittedName>
        <fullName evidence="3">PilN family type IV pilus biogenesis protein</fullName>
    </submittedName>
</protein>
<evidence type="ECO:0000256" key="1">
    <source>
        <dbReference type="SAM" id="MobiDB-lite"/>
    </source>
</evidence>
<keyword evidence="2" id="KW-1133">Transmembrane helix</keyword>
<evidence type="ECO:0000313" key="3">
    <source>
        <dbReference type="EMBL" id="OAT50905.1"/>
    </source>
</evidence>
<dbReference type="AlphaFoldDB" id="A0AAJ3HVH6"/>
<dbReference type="EMBL" id="LXEV01000004">
    <property type="protein sequence ID" value="OAT50905.1"/>
    <property type="molecule type" value="Genomic_DNA"/>
</dbReference>
<reference evidence="3 4" key="1">
    <citation type="submission" date="2016-04" db="EMBL/GenBank/DDBJ databases">
        <title>ATOL: Assembling a taxonomically balanced genome-scale reconstruction of the evolutionary history of the Enterobacteriaceae.</title>
        <authorList>
            <person name="Plunkett G.III."/>
            <person name="Neeno-Eckwall E.C."/>
            <person name="Glasner J.D."/>
            <person name="Perna N.T."/>
        </authorList>
    </citation>
    <scope>NUCLEOTIDE SEQUENCE [LARGE SCALE GENOMIC DNA]</scope>
    <source>
        <strain evidence="3 4">ATCC 700826</strain>
    </source>
</reference>
<evidence type="ECO:0000313" key="4">
    <source>
        <dbReference type="Proteomes" id="UP000078250"/>
    </source>
</evidence>
<dbReference type="RefSeq" id="WP_064718317.1">
    <property type="nucleotide sequence ID" value="NZ_LXEV01000004.1"/>
</dbReference>
<accession>A0AAJ3HVH6</accession>
<proteinExistence type="predicted"/>
<sequence length="198" mass="24143">MYQVNYLPWRSSFISKKAQNWFYQTLSLIVISIITCSYYTYHLAKKSHLLTTLQRQYQYQEALLTQHIAERHQEKERAELDYQHYWLHYQNWYRYLRYITFFQSIETCLPTTGWISQFSEMDNKLSLHLILPYEQSLLLMSYFYHHPMLSVLKLNTLQKSVTQPAYTELFFNGDWDTNNDKKTDNKRRERQEEGSSDD</sequence>